<evidence type="ECO:0000256" key="3">
    <source>
        <dbReference type="ARBA" id="ARBA00023136"/>
    </source>
</evidence>
<evidence type="ECO:0008006" key="7">
    <source>
        <dbReference type="Google" id="ProtNLM"/>
    </source>
</evidence>
<feature type="transmembrane region" description="Helical" evidence="4">
    <location>
        <begin position="16"/>
        <end position="39"/>
    </location>
</feature>
<proteinExistence type="predicted"/>
<name>A0A4R3N1N1_9GAMM</name>
<feature type="transmembrane region" description="Helical" evidence="4">
    <location>
        <begin position="218"/>
        <end position="241"/>
    </location>
</feature>
<reference evidence="5 6" key="1">
    <citation type="submission" date="2019-03" db="EMBL/GenBank/DDBJ databases">
        <title>Genomic Encyclopedia of Type Strains, Phase IV (KMG-IV): sequencing the most valuable type-strain genomes for metagenomic binning, comparative biology and taxonomic classification.</title>
        <authorList>
            <person name="Goeker M."/>
        </authorList>
    </citation>
    <scope>NUCLEOTIDE SEQUENCE [LARGE SCALE GENOMIC DNA]</scope>
    <source>
        <strain evidence="5 6">DSM 13587</strain>
    </source>
</reference>
<dbReference type="EMBL" id="SMAO01000003">
    <property type="protein sequence ID" value="TCT21991.1"/>
    <property type="molecule type" value="Genomic_DNA"/>
</dbReference>
<keyword evidence="1 4" id="KW-0812">Transmembrane</keyword>
<evidence type="ECO:0000313" key="5">
    <source>
        <dbReference type="EMBL" id="TCT21991.1"/>
    </source>
</evidence>
<feature type="transmembrane region" description="Helical" evidence="4">
    <location>
        <begin position="51"/>
        <end position="72"/>
    </location>
</feature>
<feature type="transmembrane region" description="Helical" evidence="4">
    <location>
        <begin position="149"/>
        <end position="168"/>
    </location>
</feature>
<feature type="transmembrane region" description="Helical" evidence="4">
    <location>
        <begin position="253"/>
        <end position="271"/>
    </location>
</feature>
<comment type="caution">
    <text evidence="5">The sequence shown here is derived from an EMBL/GenBank/DDBJ whole genome shotgun (WGS) entry which is preliminary data.</text>
</comment>
<organism evidence="5 6">
    <name type="scientific">Thiobaca trueperi</name>
    <dbReference type="NCBI Taxonomy" id="127458"/>
    <lineage>
        <taxon>Bacteria</taxon>
        <taxon>Pseudomonadati</taxon>
        <taxon>Pseudomonadota</taxon>
        <taxon>Gammaproteobacteria</taxon>
        <taxon>Chromatiales</taxon>
        <taxon>Chromatiaceae</taxon>
        <taxon>Thiobaca</taxon>
    </lineage>
</organism>
<dbReference type="RefSeq" id="WP_132976405.1">
    <property type="nucleotide sequence ID" value="NZ_SMAO01000003.1"/>
</dbReference>
<accession>A0A4R3N1N1</accession>
<dbReference type="GO" id="GO:0022857">
    <property type="term" value="F:transmembrane transporter activity"/>
    <property type="evidence" value="ECO:0007669"/>
    <property type="project" value="InterPro"/>
</dbReference>
<dbReference type="Gene3D" id="1.20.1250.20">
    <property type="entry name" value="MFS general substrate transporter like domains"/>
    <property type="match status" value="2"/>
</dbReference>
<dbReference type="OrthoDB" id="4701669at2"/>
<protein>
    <recommendedName>
        <fullName evidence="7">MFS transporter</fullName>
    </recommendedName>
</protein>
<dbReference type="SUPFAM" id="SSF103473">
    <property type="entry name" value="MFS general substrate transporter"/>
    <property type="match status" value="1"/>
</dbReference>
<keyword evidence="2 4" id="KW-1133">Transmembrane helix</keyword>
<feature type="transmembrane region" description="Helical" evidence="4">
    <location>
        <begin position="378"/>
        <end position="397"/>
    </location>
</feature>
<gene>
    <name evidence="5" type="ORF">EDC35_10389</name>
</gene>
<sequence>MTNADPRPSAGRLTGLSIYLGVVQFFLLATWVLYVIFLPGLLASVGIEKHWTGWVLLADQVLFACFDIAAGFAADRAFRLYARIGYAVMAVTVLSCLAFLALPWLPQLGAGPELFLAVTALWVVSSSALRAPLFGLLARHAAKPAVPRLAGFALLGMGVAAALSPYLGTLMTGVDPRLPFAVSSLALLLVATGLIAAERHGVPVAAAAPDVPSSPLPVWGFLPAVLLAALAVQIAVFIQAAPRYLLDVDPSQLPWLLPVFWIGFSLAAFTAGRLSARWGAARVFAASCLLGGLGLWLTGLTGLEAALGGYLLAGLGWGTALATAFGLAADCGRPQRIATYTGILFAVLAGAAFLRLGINLAGWPKQADLAPILDWAPMMSWLLGGLLVLLVSLNRGLAGSQNGKDLRIRRKSTGSETPPQR</sequence>
<feature type="transmembrane region" description="Helical" evidence="4">
    <location>
        <begin position="283"/>
        <end position="303"/>
    </location>
</feature>
<dbReference type="AlphaFoldDB" id="A0A4R3N1N1"/>
<feature type="transmembrane region" description="Helical" evidence="4">
    <location>
        <begin position="180"/>
        <end position="197"/>
    </location>
</feature>
<dbReference type="InterPro" id="IPR036259">
    <property type="entry name" value="MFS_trans_sf"/>
</dbReference>
<dbReference type="Proteomes" id="UP000295717">
    <property type="component" value="Unassembled WGS sequence"/>
</dbReference>
<dbReference type="Pfam" id="PF07690">
    <property type="entry name" value="MFS_1"/>
    <property type="match status" value="1"/>
</dbReference>
<evidence type="ECO:0000313" key="6">
    <source>
        <dbReference type="Proteomes" id="UP000295717"/>
    </source>
</evidence>
<evidence type="ECO:0000256" key="4">
    <source>
        <dbReference type="SAM" id="Phobius"/>
    </source>
</evidence>
<evidence type="ECO:0000256" key="2">
    <source>
        <dbReference type="ARBA" id="ARBA00022989"/>
    </source>
</evidence>
<keyword evidence="3 4" id="KW-0472">Membrane</keyword>
<evidence type="ECO:0000256" key="1">
    <source>
        <dbReference type="ARBA" id="ARBA00022692"/>
    </source>
</evidence>
<keyword evidence="6" id="KW-1185">Reference proteome</keyword>
<feature type="transmembrane region" description="Helical" evidence="4">
    <location>
        <begin position="114"/>
        <end position="137"/>
    </location>
</feature>
<feature type="transmembrane region" description="Helical" evidence="4">
    <location>
        <begin position="309"/>
        <end position="328"/>
    </location>
</feature>
<dbReference type="InterPro" id="IPR011701">
    <property type="entry name" value="MFS"/>
</dbReference>
<feature type="transmembrane region" description="Helical" evidence="4">
    <location>
        <begin position="340"/>
        <end position="358"/>
    </location>
</feature>
<feature type="transmembrane region" description="Helical" evidence="4">
    <location>
        <begin position="84"/>
        <end position="102"/>
    </location>
</feature>